<name>A0A8T1IJQ2_9STRA</name>
<dbReference type="Proteomes" id="UP000760860">
    <property type="component" value="Unassembled WGS sequence"/>
</dbReference>
<protein>
    <submittedName>
        <fullName evidence="1">Uncharacterized protein</fullName>
    </submittedName>
</protein>
<dbReference type="AlphaFoldDB" id="A0A8T1IJQ2"/>
<proteinExistence type="predicted"/>
<organism evidence="1 2">
    <name type="scientific">Phytophthora cactorum</name>
    <dbReference type="NCBI Taxonomy" id="29920"/>
    <lineage>
        <taxon>Eukaryota</taxon>
        <taxon>Sar</taxon>
        <taxon>Stramenopiles</taxon>
        <taxon>Oomycota</taxon>
        <taxon>Peronosporomycetes</taxon>
        <taxon>Peronosporales</taxon>
        <taxon>Peronosporaceae</taxon>
        <taxon>Phytophthora</taxon>
    </lineage>
</organism>
<gene>
    <name evidence="1" type="ORF">PC129_g5479</name>
</gene>
<dbReference type="VEuPathDB" id="FungiDB:PC110_g5844"/>
<reference evidence="1" key="1">
    <citation type="submission" date="2018-05" db="EMBL/GenBank/DDBJ databases">
        <title>Effector identification in a new, highly contiguous assembly of the strawberry crown rot pathogen Phytophthora cactorum.</title>
        <authorList>
            <person name="Armitage A.D."/>
            <person name="Nellist C.F."/>
            <person name="Bates H."/>
            <person name="Vickerstaff R.J."/>
            <person name="Harrison R.J."/>
        </authorList>
    </citation>
    <scope>NUCLEOTIDE SEQUENCE</scope>
    <source>
        <strain evidence="1">P421</strain>
    </source>
</reference>
<dbReference type="VEuPathDB" id="FungiDB:PC110_g5843"/>
<comment type="caution">
    <text evidence="1">The sequence shown here is derived from an EMBL/GenBank/DDBJ whole genome shotgun (WGS) entry which is preliminary data.</text>
</comment>
<dbReference type="EMBL" id="RCMV01000131">
    <property type="protein sequence ID" value="KAG3223878.1"/>
    <property type="molecule type" value="Genomic_DNA"/>
</dbReference>
<accession>A0A8T1IJQ2</accession>
<evidence type="ECO:0000313" key="2">
    <source>
        <dbReference type="Proteomes" id="UP000760860"/>
    </source>
</evidence>
<evidence type="ECO:0000313" key="1">
    <source>
        <dbReference type="EMBL" id="KAG3223878.1"/>
    </source>
</evidence>
<sequence length="189" mass="21041">MDFVQTAAATTANVLMPGSGALVNTGFELAKICFQIAQILSGMEGKASSIKTQQINIKEDVENFRQGYERVLNKFAKRSILKQLVFHHEVDNASASARKTKEKPVSLEEQVEERDKRYMEYVDSREVMEAMSDSESQKEMLAIIARMGRRDDALMEDSTDRVVSVMKENSGLILVAAFVQTSPASRPGT</sequence>